<dbReference type="PROSITE" id="PS00122">
    <property type="entry name" value="CARBOXYLESTERASE_B_1"/>
    <property type="match status" value="1"/>
</dbReference>
<evidence type="ECO:0000313" key="5">
    <source>
        <dbReference type="EMBL" id="QEE30756.1"/>
    </source>
</evidence>
<evidence type="ECO:0000313" key="6">
    <source>
        <dbReference type="Proteomes" id="UP000321820"/>
    </source>
</evidence>
<keyword evidence="3" id="KW-0732">Signal</keyword>
<dbReference type="RefSeq" id="WP_147650053.1">
    <property type="nucleotide sequence ID" value="NZ_CP042806.1"/>
</dbReference>
<feature type="domain" description="Carboxylesterase type B" evidence="4">
    <location>
        <begin position="27"/>
        <end position="504"/>
    </location>
</feature>
<dbReference type="KEGG" id="talb:FTW19_23820"/>
<evidence type="ECO:0000256" key="3">
    <source>
        <dbReference type="RuleBase" id="RU361235"/>
    </source>
</evidence>
<dbReference type="InterPro" id="IPR019819">
    <property type="entry name" value="Carboxylesterase_B_CS"/>
</dbReference>
<dbReference type="InterPro" id="IPR050309">
    <property type="entry name" value="Type-B_Carboxylest/Lipase"/>
</dbReference>
<dbReference type="Proteomes" id="UP000321820">
    <property type="component" value="Chromosome"/>
</dbReference>
<evidence type="ECO:0000259" key="4">
    <source>
        <dbReference type="Pfam" id="PF00135"/>
    </source>
</evidence>
<dbReference type="GO" id="GO:0016787">
    <property type="term" value="F:hydrolase activity"/>
    <property type="evidence" value="ECO:0007669"/>
    <property type="project" value="UniProtKB-KW"/>
</dbReference>
<dbReference type="SUPFAM" id="SSF53474">
    <property type="entry name" value="alpha/beta-Hydrolases"/>
    <property type="match status" value="1"/>
</dbReference>
<proteinExistence type="inferred from homology"/>
<sequence length="520" mass="56552">MKIRNALLSGISLACLSAGWLHAQAPAPKVKTAQGEAAGKWIRDGNEKAFLGLPYAAPPVGNLRWKAPQPPSAWSGVRDATKFGNRCQQWHVWDDYIFTDAGPSEDCLYLNVYTPAAAKQGSKLPVMVWIHGGGFLAGAASEPRYTNPALVAKGVIVVTLNYRLNVFGFLASEDLAKEQGGHAGNYGFMDEVAALRWVKANIAAFGGDANNVTIFGESAGSFAISALTVAPSARGLFHKFIGESGAFFGSAIPMTAANERAKRDQAFVTALGANNLEELRALPAEKILEATQKQRGIGFSAVVDGTFLPESLQDAYAAGRQTHVPSIIGWNRDERAGTLSKDMTAEKWKAYAKEHYGAKADEFLAAFPANTDEQAIRSADDFTTNGFIAMGAWRWAEAQSKTGQSPVYRFRFDRPAPAEPLHPTGKYAFHSTELEYVFGTLDARQGATWQPADRKLSDEVVTYWANFAQTGDPNGNGLPKWPRYDKEKKLIHLDDPITVSPDTTHAEFEFLADEPAQAMR</sequence>
<dbReference type="EC" id="3.1.1.-" evidence="3"/>
<name>A0A5B9EKZ3_9BACT</name>
<evidence type="ECO:0000256" key="1">
    <source>
        <dbReference type="ARBA" id="ARBA00005964"/>
    </source>
</evidence>
<dbReference type="EMBL" id="CP042806">
    <property type="protein sequence ID" value="QEE30756.1"/>
    <property type="molecule type" value="Genomic_DNA"/>
</dbReference>
<accession>A0A5B9EKZ3</accession>
<comment type="similarity">
    <text evidence="1 3">Belongs to the type-B carboxylesterase/lipase family.</text>
</comment>
<keyword evidence="6" id="KW-1185">Reference proteome</keyword>
<dbReference type="PROSITE" id="PS51257">
    <property type="entry name" value="PROKAR_LIPOPROTEIN"/>
    <property type="match status" value="1"/>
</dbReference>
<gene>
    <name evidence="5" type="ORF">FTW19_23820</name>
</gene>
<dbReference type="OrthoDB" id="9775851at2"/>
<reference evidence="5 6" key="1">
    <citation type="submission" date="2019-08" db="EMBL/GenBank/DDBJ databases">
        <title>Complete genome sequence of Terriglobus albidus strain ORNL.</title>
        <authorList>
            <person name="Podar M."/>
        </authorList>
    </citation>
    <scope>NUCLEOTIDE SEQUENCE [LARGE SCALE GENOMIC DNA]</scope>
    <source>
        <strain evidence="5 6">ORNL</strain>
    </source>
</reference>
<organism evidence="5 6">
    <name type="scientific">Terriglobus albidus</name>
    <dbReference type="NCBI Taxonomy" id="1592106"/>
    <lineage>
        <taxon>Bacteria</taxon>
        <taxon>Pseudomonadati</taxon>
        <taxon>Acidobacteriota</taxon>
        <taxon>Terriglobia</taxon>
        <taxon>Terriglobales</taxon>
        <taxon>Acidobacteriaceae</taxon>
        <taxon>Terriglobus</taxon>
    </lineage>
</organism>
<dbReference type="Pfam" id="PF00135">
    <property type="entry name" value="COesterase"/>
    <property type="match status" value="1"/>
</dbReference>
<dbReference type="AlphaFoldDB" id="A0A5B9EKZ3"/>
<dbReference type="InterPro" id="IPR029058">
    <property type="entry name" value="AB_hydrolase_fold"/>
</dbReference>
<dbReference type="PROSITE" id="PS00941">
    <property type="entry name" value="CARBOXYLESTERASE_B_2"/>
    <property type="match status" value="1"/>
</dbReference>
<feature type="signal peptide" evidence="3">
    <location>
        <begin position="1"/>
        <end position="23"/>
    </location>
</feature>
<dbReference type="Gene3D" id="3.40.50.1820">
    <property type="entry name" value="alpha/beta hydrolase"/>
    <property type="match status" value="1"/>
</dbReference>
<keyword evidence="2 3" id="KW-0378">Hydrolase</keyword>
<protein>
    <recommendedName>
        <fullName evidence="3">Carboxylic ester hydrolase</fullName>
        <ecNumber evidence="3">3.1.1.-</ecNumber>
    </recommendedName>
</protein>
<dbReference type="PANTHER" id="PTHR11559">
    <property type="entry name" value="CARBOXYLESTERASE"/>
    <property type="match status" value="1"/>
</dbReference>
<feature type="chain" id="PRO_5023050736" description="Carboxylic ester hydrolase" evidence="3">
    <location>
        <begin position="24"/>
        <end position="520"/>
    </location>
</feature>
<dbReference type="InterPro" id="IPR019826">
    <property type="entry name" value="Carboxylesterase_B_AS"/>
</dbReference>
<dbReference type="InterPro" id="IPR002018">
    <property type="entry name" value="CarbesteraseB"/>
</dbReference>
<evidence type="ECO:0000256" key="2">
    <source>
        <dbReference type="ARBA" id="ARBA00022801"/>
    </source>
</evidence>